<reference evidence="2 3" key="1">
    <citation type="submission" date="2014-04" db="EMBL/GenBank/DDBJ databases">
        <authorList>
            <consortium name="DOE Joint Genome Institute"/>
            <person name="Kuo A."/>
            <person name="Kohler A."/>
            <person name="Jargeat P."/>
            <person name="Nagy L.G."/>
            <person name="Floudas D."/>
            <person name="Copeland A."/>
            <person name="Barry K.W."/>
            <person name="Cichocki N."/>
            <person name="Veneault-Fourrey C."/>
            <person name="LaButti K."/>
            <person name="Lindquist E.A."/>
            <person name="Lipzen A."/>
            <person name="Lundell T."/>
            <person name="Morin E."/>
            <person name="Murat C."/>
            <person name="Sun H."/>
            <person name="Tunlid A."/>
            <person name="Henrissat B."/>
            <person name="Grigoriev I.V."/>
            <person name="Hibbett D.S."/>
            <person name="Martin F."/>
            <person name="Nordberg H.P."/>
            <person name="Cantor M.N."/>
            <person name="Hua S.X."/>
        </authorList>
    </citation>
    <scope>NUCLEOTIDE SEQUENCE [LARGE SCALE GENOMIC DNA]</scope>
    <source>
        <strain evidence="2 3">Ve08.2h10</strain>
    </source>
</reference>
<evidence type="ECO:0000313" key="2">
    <source>
        <dbReference type="EMBL" id="KIK73696.1"/>
    </source>
</evidence>
<dbReference type="EMBL" id="KN829502">
    <property type="protein sequence ID" value="KIK73696.1"/>
    <property type="molecule type" value="Genomic_DNA"/>
</dbReference>
<dbReference type="OrthoDB" id="3262705at2759"/>
<keyword evidence="1" id="KW-0238">DNA-binding</keyword>
<organism evidence="2 3">
    <name type="scientific">Paxillus rubicundulus Ve08.2h10</name>
    <dbReference type="NCBI Taxonomy" id="930991"/>
    <lineage>
        <taxon>Eukaryota</taxon>
        <taxon>Fungi</taxon>
        <taxon>Dikarya</taxon>
        <taxon>Basidiomycota</taxon>
        <taxon>Agaricomycotina</taxon>
        <taxon>Agaricomycetes</taxon>
        <taxon>Agaricomycetidae</taxon>
        <taxon>Boletales</taxon>
        <taxon>Paxilineae</taxon>
        <taxon>Paxillaceae</taxon>
        <taxon>Paxillus</taxon>
    </lineage>
</organism>
<accession>A0A0D0CS47</accession>
<evidence type="ECO:0000256" key="1">
    <source>
        <dbReference type="ARBA" id="ARBA00023125"/>
    </source>
</evidence>
<dbReference type="SUPFAM" id="SSF47823">
    <property type="entry name" value="lambda integrase-like, N-terminal domain"/>
    <property type="match status" value="1"/>
</dbReference>
<evidence type="ECO:0000313" key="3">
    <source>
        <dbReference type="Proteomes" id="UP000054538"/>
    </source>
</evidence>
<dbReference type="AlphaFoldDB" id="A0A0D0CS47"/>
<keyword evidence="3" id="KW-1185">Reference proteome</keyword>
<gene>
    <name evidence="2" type="ORF">PAXRUDRAFT_177709</name>
</gene>
<protein>
    <submittedName>
        <fullName evidence="2">Uncharacterized protein</fullName>
    </submittedName>
</protein>
<dbReference type="InParanoid" id="A0A0D0CS47"/>
<dbReference type="Proteomes" id="UP000054538">
    <property type="component" value="Unassembled WGS sequence"/>
</dbReference>
<dbReference type="InterPro" id="IPR010998">
    <property type="entry name" value="Integrase_recombinase_N"/>
</dbReference>
<proteinExistence type="predicted"/>
<reference evidence="3" key="2">
    <citation type="submission" date="2015-01" db="EMBL/GenBank/DDBJ databases">
        <title>Evolutionary Origins and Diversification of the Mycorrhizal Mutualists.</title>
        <authorList>
            <consortium name="DOE Joint Genome Institute"/>
            <consortium name="Mycorrhizal Genomics Consortium"/>
            <person name="Kohler A."/>
            <person name="Kuo A."/>
            <person name="Nagy L.G."/>
            <person name="Floudas D."/>
            <person name="Copeland A."/>
            <person name="Barry K.W."/>
            <person name="Cichocki N."/>
            <person name="Veneault-Fourrey C."/>
            <person name="LaButti K."/>
            <person name="Lindquist E.A."/>
            <person name="Lipzen A."/>
            <person name="Lundell T."/>
            <person name="Morin E."/>
            <person name="Murat C."/>
            <person name="Riley R."/>
            <person name="Ohm R."/>
            <person name="Sun H."/>
            <person name="Tunlid A."/>
            <person name="Henrissat B."/>
            <person name="Grigoriev I.V."/>
            <person name="Hibbett D.S."/>
            <person name="Martin F."/>
        </authorList>
    </citation>
    <scope>NUCLEOTIDE SEQUENCE [LARGE SCALE GENOMIC DNA]</scope>
    <source>
        <strain evidence="3">Ve08.2h10</strain>
    </source>
</reference>
<dbReference type="Gene3D" id="1.10.150.130">
    <property type="match status" value="1"/>
</dbReference>
<name>A0A0D0CS47_9AGAM</name>
<dbReference type="GO" id="GO:0003677">
    <property type="term" value="F:DNA binding"/>
    <property type="evidence" value="ECO:0007669"/>
    <property type="project" value="UniProtKB-KW"/>
</dbReference>
<dbReference type="HOGENOM" id="CLU_1129394_0_0_1"/>
<sequence length="246" mass="27236">MNSNILGKWSWCSSSGVHCILSIQCALDCTWANSTFRKYSSALNQFINFCDLKGIPPLLRIPTSEHLLCAFTASRISSIAGSTAKPHIAMIKAWHIYNNALWSGGPHLHYILNGVSNLAPSSPHCPLHPPITCELLLLLNSHLSHSDPFNDCCWAAANCTMWGQACLGEIVSCWELSFNVAHVPCMSNLSPPLNSCSSHCLFLHQDHQIHRSNLSYHLPSLHQPNSLSLCPLFLFIPLQCLLSHQM</sequence>